<evidence type="ECO:0000259" key="3">
    <source>
        <dbReference type="Pfam" id="PF25790"/>
    </source>
</evidence>
<keyword evidence="1" id="KW-0597">Phosphoprotein</keyword>
<comment type="caution">
    <text evidence="4">The sequence shown here is derived from an EMBL/GenBank/DDBJ whole genome shotgun (WGS) entry which is preliminary data.</text>
</comment>
<evidence type="ECO:0000313" key="5">
    <source>
        <dbReference type="Proteomes" id="UP001530315"/>
    </source>
</evidence>
<dbReference type="Pfam" id="PF25790">
    <property type="entry name" value="BCD1"/>
    <property type="match status" value="1"/>
</dbReference>
<name>A0ABD3PA38_9STRA</name>
<proteinExistence type="predicted"/>
<feature type="domain" description="BCD1 alpha/beta" evidence="3">
    <location>
        <begin position="82"/>
        <end position="246"/>
    </location>
</feature>
<protein>
    <recommendedName>
        <fullName evidence="3">BCD1 alpha/beta domain-containing protein</fullName>
    </recommendedName>
</protein>
<evidence type="ECO:0000256" key="1">
    <source>
        <dbReference type="ARBA" id="ARBA00022553"/>
    </source>
</evidence>
<dbReference type="PANTHER" id="PTHR13483:SF3">
    <property type="entry name" value="BOX C_D SNORNA PROTEIN 1"/>
    <property type="match status" value="1"/>
</dbReference>
<dbReference type="PANTHER" id="PTHR13483">
    <property type="entry name" value="BOX C_D SNORNA PROTEIN 1-RELATED"/>
    <property type="match status" value="1"/>
</dbReference>
<dbReference type="Proteomes" id="UP001530315">
    <property type="component" value="Unassembled WGS sequence"/>
</dbReference>
<evidence type="ECO:0000256" key="2">
    <source>
        <dbReference type="SAM" id="MobiDB-lite"/>
    </source>
</evidence>
<feature type="region of interest" description="Disordered" evidence="2">
    <location>
        <begin position="1"/>
        <end position="35"/>
    </location>
</feature>
<gene>
    <name evidence="4" type="ORF">ACHAW5_010425</name>
</gene>
<dbReference type="InterPro" id="IPR051639">
    <property type="entry name" value="BCD1"/>
</dbReference>
<reference evidence="4 5" key="1">
    <citation type="submission" date="2024-10" db="EMBL/GenBank/DDBJ databases">
        <title>Updated reference genomes for cyclostephanoid diatoms.</title>
        <authorList>
            <person name="Roberts W.R."/>
            <person name="Alverson A.J."/>
        </authorList>
    </citation>
    <scope>NUCLEOTIDE SEQUENCE [LARGE SCALE GENOMIC DNA]</scope>
    <source>
        <strain evidence="4 5">AJA276-08</strain>
    </source>
</reference>
<organism evidence="4 5">
    <name type="scientific">Stephanodiscus triporus</name>
    <dbReference type="NCBI Taxonomy" id="2934178"/>
    <lineage>
        <taxon>Eukaryota</taxon>
        <taxon>Sar</taxon>
        <taxon>Stramenopiles</taxon>
        <taxon>Ochrophyta</taxon>
        <taxon>Bacillariophyta</taxon>
        <taxon>Coscinodiscophyceae</taxon>
        <taxon>Thalassiosirophycidae</taxon>
        <taxon>Stephanodiscales</taxon>
        <taxon>Stephanodiscaceae</taxon>
        <taxon>Stephanodiscus</taxon>
    </lineage>
</organism>
<sequence>MISSSERTAIVRPSAPEAREARSAAEVGPGSRMRGRRQIIHAAGKISHPDNNDSVVDRLLANEVAKTTAPRPPPGGGEFDPLVRRAGTRGITLLRMPAGMQRRLSNTTKFNKRTGTITWKIELRFHVPRRTLAAAQDERASSSSSSSPPKILGVECESVVESSTLSEELGRHLDVRPHNSATRSRLREFANAPRDALVLLVKRLPCSSADPRYYRLDPNVPLTESLRGKTIIEFPTIDVVLDEDKGLYPLFIGEVH</sequence>
<dbReference type="AlphaFoldDB" id="A0ABD3PA38"/>
<dbReference type="InterPro" id="IPR057721">
    <property type="entry name" value="BCD1_alpha/beta"/>
</dbReference>
<dbReference type="EMBL" id="JALLAZ020000911">
    <property type="protein sequence ID" value="KAL3784973.1"/>
    <property type="molecule type" value="Genomic_DNA"/>
</dbReference>
<accession>A0ABD3PA38</accession>
<keyword evidence="5" id="KW-1185">Reference proteome</keyword>
<evidence type="ECO:0000313" key="4">
    <source>
        <dbReference type="EMBL" id="KAL3784973.1"/>
    </source>
</evidence>